<proteinExistence type="predicted"/>
<evidence type="ECO:0000313" key="2">
    <source>
        <dbReference type="Proteomes" id="UP000663853"/>
    </source>
</evidence>
<dbReference type="AlphaFoldDB" id="A0A8H2X2G2"/>
<organism evidence="1 2">
    <name type="scientific">Rhizoctonia solani</name>
    <dbReference type="NCBI Taxonomy" id="456999"/>
    <lineage>
        <taxon>Eukaryota</taxon>
        <taxon>Fungi</taxon>
        <taxon>Dikarya</taxon>
        <taxon>Basidiomycota</taxon>
        <taxon>Agaricomycotina</taxon>
        <taxon>Agaricomycetes</taxon>
        <taxon>Cantharellales</taxon>
        <taxon>Ceratobasidiaceae</taxon>
        <taxon>Rhizoctonia</taxon>
    </lineage>
</organism>
<comment type="caution">
    <text evidence="1">The sequence shown here is derived from an EMBL/GenBank/DDBJ whole genome shotgun (WGS) entry which is preliminary data.</text>
</comment>
<feature type="non-terminal residue" evidence="1">
    <location>
        <position position="1"/>
    </location>
</feature>
<protein>
    <submittedName>
        <fullName evidence="1">Uncharacterized protein</fullName>
    </submittedName>
</protein>
<gene>
    <name evidence="1" type="ORF">RDB_LOCUS3603</name>
</gene>
<dbReference type="Proteomes" id="UP000663853">
    <property type="component" value="Unassembled WGS sequence"/>
</dbReference>
<evidence type="ECO:0000313" key="1">
    <source>
        <dbReference type="EMBL" id="CAE6413659.1"/>
    </source>
</evidence>
<accession>A0A8H2X2G2</accession>
<dbReference type="EMBL" id="CAJMXA010000058">
    <property type="protein sequence ID" value="CAE6413659.1"/>
    <property type="molecule type" value="Genomic_DNA"/>
</dbReference>
<sequence>MRGRFNFSAKCQRSICKSRMLAVLQPRHRRQSSSRSRLLPPLDYICTMKFFTIVAVLATVALPALASPKYHPPKPCTSPTPTPTPKCLADGTPCDVTNPALDSPLGLVRLLNEGIDPDCYCVCFRCPNIISTTSSKDSVVAKSLDDSRSL</sequence>
<reference evidence="1" key="1">
    <citation type="submission" date="2021-01" db="EMBL/GenBank/DDBJ databases">
        <authorList>
            <person name="Kaushik A."/>
        </authorList>
    </citation>
    <scope>NUCLEOTIDE SEQUENCE</scope>
    <source>
        <strain evidence="1">AG6-10EEA</strain>
    </source>
</reference>
<name>A0A8H2X2G2_9AGAM</name>